<dbReference type="OrthoDB" id="2523749at2759"/>
<feature type="domain" description="Protein kinase" evidence="2">
    <location>
        <begin position="117"/>
        <end position="290"/>
    </location>
</feature>
<feature type="region of interest" description="Disordered" evidence="1">
    <location>
        <begin position="18"/>
        <end position="82"/>
    </location>
</feature>
<evidence type="ECO:0000259" key="2">
    <source>
        <dbReference type="PROSITE" id="PS50011"/>
    </source>
</evidence>
<dbReference type="GO" id="GO:0004672">
    <property type="term" value="F:protein kinase activity"/>
    <property type="evidence" value="ECO:0007669"/>
    <property type="project" value="InterPro"/>
</dbReference>
<dbReference type="PANTHER" id="PTHR37171">
    <property type="entry name" value="SERINE/THREONINE-PROTEIN KINASE YRZF-RELATED"/>
    <property type="match status" value="1"/>
</dbReference>
<name>M5GH12_DACPD</name>
<dbReference type="Pfam" id="PF06293">
    <property type="entry name" value="Kdo"/>
    <property type="match status" value="1"/>
</dbReference>
<evidence type="ECO:0000313" key="4">
    <source>
        <dbReference type="Proteomes" id="UP000030653"/>
    </source>
</evidence>
<dbReference type="HOGENOM" id="CLU_959848_0_0_1"/>
<dbReference type="PANTHER" id="PTHR37171:SF1">
    <property type="entry name" value="SERINE_THREONINE-PROTEIN KINASE YRZF-RELATED"/>
    <property type="match status" value="1"/>
</dbReference>
<dbReference type="InterPro" id="IPR011009">
    <property type="entry name" value="Kinase-like_dom_sf"/>
</dbReference>
<dbReference type="GeneID" id="63686640"/>
<evidence type="ECO:0000256" key="1">
    <source>
        <dbReference type="SAM" id="MobiDB-lite"/>
    </source>
</evidence>
<protein>
    <recommendedName>
        <fullName evidence="2">Protein kinase domain-containing protein</fullName>
    </recommendedName>
</protein>
<reference evidence="3 4" key="1">
    <citation type="journal article" date="2012" name="Science">
        <title>The Paleozoic origin of enzymatic lignin decomposition reconstructed from 31 fungal genomes.</title>
        <authorList>
            <person name="Floudas D."/>
            <person name="Binder M."/>
            <person name="Riley R."/>
            <person name="Barry K."/>
            <person name="Blanchette R.A."/>
            <person name="Henrissat B."/>
            <person name="Martinez A.T."/>
            <person name="Otillar R."/>
            <person name="Spatafora J.W."/>
            <person name="Yadav J.S."/>
            <person name="Aerts A."/>
            <person name="Benoit I."/>
            <person name="Boyd A."/>
            <person name="Carlson A."/>
            <person name="Copeland A."/>
            <person name="Coutinho P.M."/>
            <person name="de Vries R.P."/>
            <person name="Ferreira P."/>
            <person name="Findley K."/>
            <person name="Foster B."/>
            <person name="Gaskell J."/>
            <person name="Glotzer D."/>
            <person name="Gorecki P."/>
            <person name="Heitman J."/>
            <person name="Hesse C."/>
            <person name="Hori C."/>
            <person name="Igarashi K."/>
            <person name="Jurgens J.A."/>
            <person name="Kallen N."/>
            <person name="Kersten P."/>
            <person name="Kohler A."/>
            <person name="Kuees U."/>
            <person name="Kumar T.K.A."/>
            <person name="Kuo A."/>
            <person name="LaButti K."/>
            <person name="Larrondo L.F."/>
            <person name="Lindquist E."/>
            <person name="Ling A."/>
            <person name="Lombard V."/>
            <person name="Lucas S."/>
            <person name="Lundell T."/>
            <person name="Martin R."/>
            <person name="McLaughlin D.J."/>
            <person name="Morgenstern I."/>
            <person name="Morin E."/>
            <person name="Murat C."/>
            <person name="Nagy L.G."/>
            <person name="Nolan M."/>
            <person name="Ohm R.A."/>
            <person name="Patyshakuliyeva A."/>
            <person name="Rokas A."/>
            <person name="Ruiz-Duenas F.J."/>
            <person name="Sabat G."/>
            <person name="Salamov A."/>
            <person name="Samejima M."/>
            <person name="Schmutz J."/>
            <person name="Slot J.C."/>
            <person name="St John F."/>
            <person name="Stenlid J."/>
            <person name="Sun H."/>
            <person name="Sun S."/>
            <person name="Syed K."/>
            <person name="Tsang A."/>
            <person name="Wiebenga A."/>
            <person name="Young D."/>
            <person name="Pisabarro A."/>
            <person name="Eastwood D.C."/>
            <person name="Martin F."/>
            <person name="Cullen D."/>
            <person name="Grigoriev I.V."/>
            <person name="Hibbett D.S."/>
        </authorList>
    </citation>
    <scope>NUCLEOTIDE SEQUENCE [LARGE SCALE GENOMIC DNA]</scope>
    <source>
        <strain evidence="3 4">DJM-731 SS1</strain>
    </source>
</reference>
<dbReference type="InterPro" id="IPR000719">
    <property type="entry name" value="Prot_kinase_dom"/>
</dbReference>
<proteinExistence type="predicted"/>
<dbReference type="GO" id="GO:0005524">
    <property type="term" value="F:ATP binding"/>
    <property type="evidence" value="ECO:0007669"/>
    <property type="project" value="InterPro"/>
</dbReference>
<accession>M5GH12</accession>
<dbReference type="EMBL" id="JH795855">
    <property type="protein sequence ID" value="EJU06433.1"/>
    <property type="molecule type" value="Genomic_DNA"/>
</dbReference>
<organism evidence="3 4">
    <name type="scientific">Dacryopinax primogenitus (strain DJM 731)</name>
    <name type="common">Brown rot fungus</name>
    <dbReference type="NCBI Taxonomy" id="1858805"/>
    <lineage>
        <taxon>Eukaryota</taxon>
        <taxon>Fungi</taxon>
        <taxon>Dikarya</taxon>
        <taxon>Basidiomycota</taxon>
        <taxon>Agaricomycotina</taxon>
        <taxon>Dacrymycetes</taxon>
        <taxon>Dacrymycetales</taxon>
        <taxon>Dacrymycetaceae</taxon>
        <taxon>Dacryopinax</taxon>
    </lineage>
</organism>
<dbReference type="PROSITE" id="PS50011">
    <property type="entry name" value="PROTEIN_KINASE_DOM"/>
    <property type="match status" value="1"/>
</dbReference>
<dbReference type="RefSeq" id="XP_040633327.1">
    <property type="nucleotide sequence ID" value="XM_040771578.1"/>
</dbReference>
<sequence length="290" mass="32428">MKILDVFAPLLPLFPYSPPAPPSLRVQGNSVPVLSNKCNKSRESGRTTPTDSRRSSKPPNRRDRQMESNGALATTDKALSSDVSDNGSVFKIIDLWNNTLKLRRYWTPRGMHAKGPLYLTHVIGYGVLGYVIKGILDGKDVVVKWVEEETGQAELEWESKVYKDLRSQWGHAIPHCFGLFGSADRTHSVLVLSYEGRPIQDIRERAQDVLTLVKKIHDLGIVHGDVAARNILARKDASLCLIDFHCSYHHGEPCDGHCTELEELDSDVQKSAAVTSPEEHSKYDLELLPH</sequence>
<dbReference type="SUPFAM" id="SSF56112">
    <property type="entry name" value="Protein kinase-like (PK-like)"/>
    <property type="match status" value="1"/>
</dbReference>
<dbReference type="AlphaFoldDB" id="M5GH12"/>
<keyword evidence="4" id="KW-1185">Reference proteome</keyword>
<feature type="compositionally biased region" description="Polar residues" evidence="1">
    <location>
        <begin position="67"/>
        <end position="82"/>
    </location>
</feature>
<evidence type="ECO:0000313" key="3">
    <source>
        <dbReference type="EMBL" id="EJU06433.1"/>
    </source>
</evidence>
<dbReference type="Gene3D" id="1.10.510.10">
    <property type="entry name" value="Transferase(Phosphotransferase) domain 1"/>
    <property type="match status" value="1"/>
</dbReference>
<gene>
    <name evidence="3" type="ORF">DACRYDRAFT_19595</name>
</gene>
<dbReference type="Proteomes" id="UP000030653">
    <property type="component" value="Unassembled WGS sequence"/>
</dbReference>
<feature type="compositionally biased region" description="Polar residues" evidence="1">
    <location>
        <begin position="26"/>
        <end position="38"/>
    </location>
</feature>
<dbReference type="InterPro" id="IPR052396">
    <property type="entry name" value="Meiotic_Drive_Suppr_Kinase"/>
</dbReference>